<accession>A0ABV6QUP4</accession>
<dbReference type="Proteomes" id="UP001589890">
    <property type="component" value="Unassembled WGS sequence"/>
</dbReference>
<keyword evidence="4" id="KW-1185">Reference proteome</keyword>
<comment type="caution">
    <text evidence="3">The sequence shown here is derived from an EMBL/GenBank/DDBJ whole genome shotgun (WGS) entry which is preliminary data.</text>
</comment>
<dbReference type="PANTHER" id="PTHR21340:SF0">
    <property type="entry name" value="BIS(5'-NUCLEOSYL)-TETRAPHOSPHATASE [ASYMMETRICAL]"/>
    <property type="match status" value="1"/>
</dbReference>
<gene>
    <name evidence="3" type="ORF">ACFFGN_30120</name>
</gene>
<name>A0ABV6QUP4_9ACTN</name>
<evidence type="ECO:0000256" key="1">
    <source>
        <dbReference type="ARBA" id="ARBA00022801"/>
    </source>
</evidence>
<dbReference type="InterPro" id="IPR020084">
    <property type="entry name" value="NUDIX_hydrolase_CS"/>
</dbReference>
<dbReference type="RefSeq" id="WP_380054515.1">
    <property type="nucleotide sequence ID" value="NZ_JBHLTC010000039.1"/>
</dbReference>
<protein>
    <submittedName>
        <fullName evidence="3">NUDIX domain-containing protein</fullName>
    </submittedName>
</protein>
<dbReference type="InterPro" id="IPR051325">
    <property type="entry name" value="Nudix_hydrolase_domain"/>
</dbReference>
<dbReference type="PROSITE" id="PS00893">
    <property type="entry name" value="NUDIX_BOX"/>
    <property type="match status" value="1"/>
</dbReference>
<evidence type="ECO:0000259" key="2">
    <source>
        <dbReference type="PROSITE" id="PS51462"/>
    </source>
</evidence>
<organism evidence="3 4">
    <name type="scientific">Kribbella deserti</name>
    <dbReference type="NCBI Taxonomy" id="1926257"/>
    <lineage>
        <taxon>Bacteria</taxon>
        <taxon>Bacillati</taxon>
        <taxon>Actinomycetota</taxon>
        <taxon>Actinomycetes</taxon>
        <taxon>Propionibacteriales</taxon>
        <taxon>Kribbellaceae</taxon>
        <taxon>Kribbella</taxon>
    </lineage>
</organism>
<dbReference type="SUPFAM" id="SSF55811">
    <property type="entry name" value="Nudix"/>
    <property type="match status" value="1"/>
</dbReference>
<reference evidence="3 4" key="1">
    <citation type="submission" date="2024-09" db="EMBL/GenBank/DDBJ databases">
        <authorList>
            <person name="Sun Q."/>
            <person name="Mori K."/>
        </authorList>
    </citation>
    <scope>NUCLEOTIDE SEQUENCE [LARGE SCALE GENOMIC DNA]</scope>
    <source>
        <strain evidence="3 4">CGMCC 1.15906</strain>
    </source>
</reference>
<evidence type="ECO:0000313" key="3">
    <source>
        <dbReference type="EMBL" id="MFC0628365.1"/>
    </source>
</evidence>
<dbReference type="EMBL" id="JBHLTC010000039">
    <property type="protein sequence ID" value="MFC0628365.1"/>
    <property type="molecule type" value="Genomic_DNA"/>
</dbReference>
<keyword evidence="1" id="KW-0378">Hydrolase</keyword>
<feature type="domain" description="Nudix hydrolase" evidence="2">
    <location>
        <begin position="14"/>
        <end position="151"/>
    </location>
</feature>
<proteinExistence type="predicted"/>
<dbReference type="InterPro" id="IPR000086">
    <property type="entry name" value="NUDIX_hydrolase_dom"/>
</dbReference>
<dbReference type="Gene3D" id="3.90.79.10">
    <property type="entry name" value="Nucleoside Triphosphate Pyrophosphohydrolase"/>
    <property type="match status" value="1"/>
</dbReference>
<dbReference type="PROSITE" id="PS51462">
    <property type="entry name" value="NUDIX"/>
    <property type="match status" value="1"/>
</dbReference>
<dbReference type="PANTHER" id="PTHR21340">
    <property type="entry name" value="DIADENOSINE 5,5-P1,P4-TETRAPHOSPHATE PYROPHOSPHOHYDROLASE MUTT"/>
    <property type="match status" value="1"/>
</dbReference>
<dbReference type="InterPro" id="IPR015797">
    <property type="entry name" value="NUDIX_hydrolase-like_dom_sf"/>
</dbReference>
<sequence length="263" mass="28272">MTDRTWDGLEIASDNPRGTTVVVRRPGGDGYEYLLLHRAQRGADYEGDWAWTAPAGCRQPGEAVLAAAERELAEEAGLSGFPLWPVDLSGGWVVFGCDVPADVTIDLVDPEHDRYEWVSFDEAAARVIPVEIALGNFCDATRVAASEVAFKPVEYAELPSAASPAEQEFLATIDGTTPYGLYVVQVDGQPAGYIAHYPDDPETVGLAVALDNEKAIPATVWSYLRDIVKPAHPDVRRVLADPAPALAKAGFPDGTFDVPHLLG</sequence>
<dbReference type="Pfam" id="PF00293">
    <property type="entry name" value="NUDIX"/>
    <property type="match status" value="1"/>
</dbReference>
<evidence type="ECO:0000313" key="4">
    <source>
        <dbReference type="Proteomes" id="UP001589890"/>
    </source>
</evidence>